<dbReference type="Proteomes" id="UP000019478">
    <property type="component" value="Unassembled WGS sequence"/>
</dbReference>
<keyword evidence="3" id="KW-1185">Reference proteome</keyword>
<reference evidence="2 3" key="1">
    <citation type="submission" date="2013-03" db="EMBL/GenBank/DDBJ databases">
        <title>The Genome Sequence of Capronia epimyces CBS 606.96.</title>
        <authorList>
            <consortium name="The Broad Institute Genomics Platform"/>
            <person name="Cuomo C."/>
            <person name="de Hoog S."/>
            <person name="Gorbushina A."/>
            <person name="Walker B."/>
            <person name="Young S.K."/>
            <person name="Zeng Q."/>
            <person name="Gargeya S."/>
            <person name="Fitzgerald M."/>
            <person name="Haas B."/>
            <person name="Abouelleil A."/>
            <person name="Allen A.W."/>
            <person name="Alvarado L."/>
            <person name="Arachchi H.M."/>
            <person name="Berlin A.M."/>
            <person name="Chapman S.B."/>
            <person name="Gainer-Dewar J."/>
            <person name="Goldberg J."/>
            <person name="Griggs A."/>
            <person name="Gujja S."/>
            <person name="Hansen M."/>
            <person name="Howarth C."/>
            <person name="Imamovic A."/>
            <person name="Ireland A."/>
            <person name="Larimer J."/>
            <person name="McCowan C."/>
            <person name="Murphy C."/>
            <person name="Pearson M."/>
            <person name="Poon T.W."/>
            <person name="Priest M."/>
            <person name="Roberts A."/>
            <person name="Saif S."/>
            <person name="Shea T."/>
            <person name="Sisk P."/>
            <person name="Sykes S."/>
            <person name="Wortman J."/>
            <person name="Nusbaum C."/>
            <person name="Birren B."/>
        </authorList>
    </citation>
    <scope>NUCLEOTIDE SEQUENCE [LARGE SCALE GENOMIC DNA]</scope>
    <source>
        <strain evidence="2 3">CBS 606.96</strain>
    </source>
</reference>
<dbReference type="HOGENOM" id="CLU_043292_0_0_1"/>
<protein>
    <submittedName>
        <fullName evidence="2">Uncharacterized protein</fullName>
    </submittedName>
</protein>
<dbReference type="STRING" id="1182542.W9XJL7"/>
<accession>W9XJL7</accession>
<name>W9XJL7_9EURO</name>
<dbReference type="eggNOG" id="ENOG502S23J">
    <property type="taxonomic scope" value="Eukaryota"/>
</dbReference>
<evidence type="ECO:0000256" key="1">
    <source>
        <dbReference type="SAM" id="MobiDB-lite"/>
    </source>
</evidence>
<feature type="region of interest" description="Disordered" evidence="1">
    <location>
        <begin position="1"/>
        <end position="99"/>
    </location>
</feature>
<sequence length="341" mass="37317">MPKPVITSAKLSHSRTLSASTRSDIRSRTLPEAVARPARPLSKGATALVDNPALKKPEFNSYKQHFSPKKTKQVPSSTSTLSRSGGGGGSSSEASAEGRHLQDELLQLTLLHDTAATTLRAYQKSITLQLSAWSDDLSQQLQTLASLEGESQAKANAYVAKSWLHAGREQRSTTSAASNRLLVLAHSIRELTCITKPFGPLDSVMRLFEEWQISAASTSPNGASLSQLAPLDPQWSDRLTSVQKRVQTCADSLADLQGPSVSSSIGLLIHMHSRLADQVLQEIAICRDIEVLILRREQEWMEAAVTRALSEVEGHGYGQASHLAERKGIWDRREEDQLPRR</sequence>
<evidence type="ECO:0000313" key="2">
    <source>
        <dbReference type="EMBL" id="EXJ77171.1"/>
    </source>
</evidence>
<dbReference type="EMBL" id="AMGY01000011">
    <property type="protein sequence ID" value="EXJ77171.1"/>
    <property type="molecule type" value="Genomic_DNA"/>
</dbReference>
<dbReference type="RefSeq" id="XP_007738609.1">
    <property type="nucleotide sequence ID" value="XM_007740419.1"/>
</dbReference>
<proteinExistence type="predicted"/>
<feature type="compositionally biased region" description="Polar residues" evidence="1">
    <location>
        <begin position="9"/>
        <end position="22"/>
    </location>
</feature>
<organism evidence="2 3">
    <name type="scientific">Capronia epimyces CBS 606.96</name>
    <dbReference type="NCBI Taxonomy" id="1182542"/>
    <lineage>
        <taxon>Eukaryota</taxon>
        <taxon>Fungi</taxon>
        <taxon>Dikarya</taxon>
        <taxon>Ascomycota</taxon>
        <taxon>Pezizomycotina</taxon>
        <taxon>Eurotiomycetes</taxon>
        <taxon>Chaetothyriomycetidae</taxon>
        <taxon>Chaetothyriales</taxon>
        <taxon>Herpotrichiellaceae</taxon>
        <taxon>Capronia</taxon>
    </lineage>
</organism>
<dbReference type="GeneID" id="19174409"/>
<comment type="caution">
    <text evidence="2">The sequence shown here is derived from an EMBL/GenBank/DDBJ whole genome shotgun (WGS) entry which is preliminary data.</text>
</comment>
<dbReference type="OrthoDB" id="432544at2759"/>
<gene>
    <name evidence="2" type="ORF">A1O3_10329</name>
</gene>
<dbReference type="AlphaFoldDB" id="W9XJL7"/>
<evidence type="ECO:0000313" key="3">
    <source>
        <dbReference type="Proteomes" id="UP000019478"/>
    </source>
</evidence>